<dbReference type="InterPro" id="IPR005260">
    <property type="entry name" value="Asp_kin_monofn"/>
</dbReference>
<sequence>MIKTLKFGGTSVGSAANMRRVAGIIVSEGARLTVLSAMSGTTDALVKISTAAKTGDNDTAKATLAMLREKYTTCITELLSTHRDAALDCMEGALATIANELFTYRGEVSDKLILAQGELLTSAIFCYHMQELGHRAVLLTSPEFMHTDPEGKPDTARLAQELKSRVTDTDPDIYYIAQGFICTDSAGHISNLGRGGSDYSAALMGVAIGSDEVQIWTDIDGMHNNDPRVVENTFPIRRMSFDEAAELAYFGAKILHPLTIQPCKEAGINVRLKNSMEPEAEGTLISADEDNAMDFHAVAAKDGITVVRITSARMLMAYGFLRKVFEVFEKYKTPVDMITTSEVEVSLTIDSTCHLEEIIRDLTPFCTAEVVHDNTIVCIVGCIDAHHPGLAARIFEGLKEIPIQMISYGANHRSMAILVATQYKKQTLQALNDHLFHCTSAQ</sequence>
<evidence type="ECO:0000256" key="1">
    <source>
        <dbReference type="ARBA" id="ARBA00004766"/>
    </source>
</evidence>
<dbReference type="PIRSF" id="PIRSF000726">
    <property type="entry name" value="Asp_kin"/>
    <property type="match status" value="1"/>
</dbReference>
<dbReference type="GO" id="GO:0004072">
    <property type="term" value="F:aspartate kinase activity"/>
    <property type="evidence" value="ECO:0007669"/>
    <property type="project" value="UniProtKB-EC"/>
</dbReference>
<name>A0A9D1QDJ3_9BACT</name>
<dbReference type="GO" id="GO:0005524">
    <property type="term" value="F:ATP binding"/>
    <property type="evidence" value="ECO:0007669"/>
    <property type="project" value="UniProtKB-KW"/>
</dbReference>
<dbReference type="GO" id="GO:0005829">
    <property type="term" value="C:cytosol"/>
    <property type="evidence" value="ECO:0007669"/>
    <property type="project" value="TreeGrafter"/>
</dbReference>
<keyword evidence="3 9" id="KW-0808">Transferase</keyword>
<dbReference type="EMBL" id="DXHL01000032">
    <property type="protein sequence ID" value="HIW11212.1"/>
    <property type="molecule type" value="Genomic_DNA"/>
</dbReference>
<comment type="pathway">
    <text evidence="1 10">Amino-acid biosynthesis; L-lysine biosynthesis via DAP pathway; (S)-tetrahydrodipicolinate from L-aspartate: step 1/4.</text>
</comment>
<dbReference type="Gene3D" id="1.20.120.1320">
    <property type="entry name" value="Aspartokinase, catalytic domain"/>
    <property type="match status" value="1"/>
</dbReference>
<dbReference type="SUPFAM" id="SSF55021">
    <property type="entry name" value="ACT-like"/>
    <property type="match status" value="2"/>
</dbReference>
<gene>
    <name evidence="13" type="ORF">H9888_06935</name>
</gene>
<evidence type="ECO:0000256" key="4">
    <source>
        <dbReference type="ARBA" id="ARBA00022741"/>
    </source>
</evidence>
<evidence type="ECO:0000313" key="13">
    <source>
        <dbReference type="EMBL" id="HIW11212.1"/>
    </source>
</evidence>
<evidence type="ECO:0000256" key="3">
    <source>
        <dbReference type="ARBA" id="ARBA00022679"/>
    </source>
</evidence>
<evidence type="ECO:0000256" key="6">
    <source>
        <dbReference type="ARBA" id="ARBA00022840"/>
    </source>
</evidence>
<dbReference type="PANTHER" id="PTHR21499:SF59">
    <property type="entry name" value="ASPARTOKINASE"/>
    <property type="match status" value="1"/>
</dbReference>
<evidence type="ECO:0000256" key="2">
    <source>
        <dbReference type="ARBA" id="ARBA00010122"/>
    </source>
</evidence>
<evidence type="ECO:0000259" key="12">
    <source>
        <dbReference type="Pfam" id="PF22468"/>
    </source>
</evidence>
<reference evidence="13" key="2">
    <citation type="submission" date="2021-04" db="EMBL/GenBank/DDBJ databases">
        <authorList>
            <person name="Gilroy R."/>
        </authorList>
    </citation>
    <scope>NUCLEOTIDE SEQUENCE</scope>
    <source>
        <strain evidence="13">ChiBcec15-1070</strain>
    </source>
</reference>
<dbReference type="Gene3D" id="3.40.1160.10">
    <property type="entry name" value="Acetylglutamate kinase-like"/>
    <property type="match status" value="1"/>
</dbReference>
<dbReference type="AlphaFoldDB" id="A0A9D1QDJ3"/>
<dbReference type="GO" id="GO:0009089">
    <property type="term" value="P:lysine biosynthetic process via diaminopimelate"/>
    <property type="evidence" value="ECO:0007669"/>
    <property type="project" value="InterPro"/>
</dbReference>
<evidence type="ECO:0000256" key="8">
    <source>
        <dbReference type="PIRSR" id="PIRSR000726-1"/>
    </source>
</evidence>
<dbReference type="InterPro" id="IPR045865">
    <property type="entry name" value="ACT-like_dom_sf"/>
</dbReference>
<dbReference type="Proteomes" id="UP000823926">
    <property type="component" value="Unassembled WGS sequence"/>
</dbReference>
<protein>
    <recommendedName>
        <fullName evidence="9">Aspartokinase</fullName>
        <ecNumber evidence="9">2.7.2.4</ecNumber>
    </recommendedName>
</protein>
<feature type="domain" description="Aspartokinase ACT" evidence="12">
    <location>
        <begin position="377"/>
        <end position="434"/>
    </location>
</feature>
<evidence type="ECO:0000313" key="14">
    <source>
        <dbReference type="Proteomes" id="UP000823926"/>
    </source>
</evidence>
<dbReference type="InterPro" id="IPR054352">
    <property type="entry name" value="ACT_Aspartokinase"/>
</dbReference>
<comment type="catalytic activity">
    <reaction evidence="7 9">
        <text>L-aspartate + ATP = 4-phospho-L-aspartate + ADP</text>
        <dbReference type="Rhea" id="RHEA:23776"/>
        <dbReference type="ChEBI" id="CHEBI:29991"/>
        <dbReference type="ChEBI" id="CHEBI:30616"/>
        <dbReference type="ChEBI" id="CHEBI:57535"/>
        <dbReference type="ChEBI" id="CHEBI:456216"/>
        <dbReference type="EC" id="2.7.2.4"/>
    </reaction>
</comment>
<keyword evidence="6 8" id="KW-0067">ATP-binding</keyword>
<comment type="similarity">
    <text evidence="2 9">Belongs to the aspartokinase family.</text>
</comment>
<dbReference type="EC" id="2.7.2.4" evidence="9"/>
<dbReference type="Gene3D" id="3.30.70.260">
    <property type="match status" value="2"/>
</dbReference>
<dbReference type="Pfam" id="PF22468">
    <property type="entry name" value="ACT_9"/>
    <property type="match status" value="1"/>
</dbReference>
<dbReference type="InterPro" id="IPR042199">
    <property type="entry name" value="AsparK_Bifunc_asparK/hSer_DH"/>
</dbReference>
<comment type="caution">
    <text evidence="13">The sequence shown here is derived from an EMBL/GenBank/DDBJ whole genome shotgun (WGS) entry which is preliminary data.</text>
</comment>
<feature type="domain" description="Aspartate/glutamate/uridylate kinase" evidence="11">
    <location>
        <begin position="5"/>
        <end position="274"/>
    </location>
</feature>
<evidence type="ECO:0000256" key="10">
    <source>
        <dbReference type="RuleBase" id="RU004249"/>
    </source>
</evidence>
<comment type="pathway">
    <text evidence="10">Amino-acid biosynthesis; L-threonine biosynthesis; L-threonine from L-aspartate: step 1/5.</text>
</comment>
<evidence type="ECO:0000259" key="11">
    <source>
        <dbReference type="Pfam" id="PF00696"/>
    </source>
</evidence>
<comment type="pathway">
    <text evidence="10">Amino-acid biosynthesis; L-methionine biosynthesis via de novo pathway; L-homoserine from L-aspartate: step 1/3.</text>
</comment>
<keyword evidence="4 8" id="KW-0547">Nucleotide-binding</keyword>
<dbReference type="PANTHER" id="PTHR21499">
    <property type="entry name" value="ASPARTATE KINASE"/>
    <property type="match status" value="1"/>
</dbReference>
<accession>A0A9D1QDJ3</accession>
<keyword evidence="10" id="KW-0028">Amino-acid biosynthesis</keyword>
<evidence type="ECO:0000256" key="7">
    <source>
        <dbReference type="ARBA" id="ARBA00047872"/>
    </source>
</evidence>
<feature type="binding site" evidence="8">
    <location>
        <position position="228"/>
    </location>
    <ligand>
        <name>ATP</name>
        <dbReference type="ChEBI" id="CHEBI:30616"/>
    </ligand>
</feature>
<dbReference type="GO" id="GO:0009090">
    <property type="term" value="P:homoserine biosynthetic process"/>
    <property type="evidence" value="ECO:0007669"/>
    <property type="project" value="TreeGrafter"/>
</dbReference>
<reference evidence="13" key="1">
    <citation type="journal article" date="2021" name="PeerJ">
        <title>Extensive microbial diversity within the chicken gut microbiome revealed by metagenomics and culture.</title>
        <authorList>
            <person name="Gilroy R."/>
            <person name="Ravi A."/>
            <person name="Getino M."/>
            <person name="Pursley I."/>
            <person name="Horton D.L."/>
            <person name="Alikhan N.F."/>
            <person name="Baker D."/>
            <person name="Gharbi K."/>
            <person name="Hall N."/>
            <person name="Watson M."/>
            <person name="Adriaenssens E.M."/>
            <person name="Foster-Nyarko E."/>
            <person name="Jarju S."/>
            <person name="Secka A."/>
            <person name="Antonio M."/>
            <person name="Oren A."/>
            <person name="Chaudhuri R.R."/>
            <person name="La Ragione R."/>
            <person name="Hildebrand F."/>
            <person name="Pallen M.J."/>
        </authorList>
    </citation>
    <scope>NUCLEOTIDE SEQUENCE</scope>
    <source>
        <strain evidence="13">ChiBcec15-1070</strain>
    </source>
</reference>
<proteinExistence type="inferred from homology"/>
<dbReference type="NCBIfam" id="TIGR00657">
    <property type="entry name" value="asp_kinases"/>
    <property type="match status" value="1"/>
</dbReference>
<dbReference type="InterPro" id="IPR001048">
    <property type="entry name" value="Asp/Glu/Uridylate_kinase"/>
</dbReference>
<dbReference type="InterPro" id="IPR036393">
    <property type="entry name" value="AceGlu_kinase-like_sf"/>
</dbReference>
<dbReference type="Pfam" id="PF00696">
    <property type="entry name" value="AA_kinase"/>
    <property type="match status" value="1"/>
</dbReference>
<evidence type="ECO:0000256" key="9">
    <source>
        <dbReference type="RuleBase" id="RU003448"/>
    </source>
</evidence>
<dbReference type="InterPro" id="IPR001341">
    <property type="entry name" value="Asp_kinase"/>
</dbReference>
<evidence type="ECO:0000256" key="5">
    <source>
        <dbReference type="ARBA" id="ARBA00022777"/>
    </source>
</evidence>
<keyword evidence="5 9" id="KW-0418">Kinase</keyword>
<dbReference type="SUPFAM" id="SSF53633">
    <property type="entry name" value="Carbamate kinase-like"/>
    <property type="match status" value="1"/>
</dbReference>
<feature type="binding site" evidence="8">
    <location>
        <begin position="217"/>
        <end position="218"/>
    </location>
    <ligand>
        <name>ATP</name>
        <dbReference type="ChEBI" id="CHEBI:30616"/>
    </ligand>
</feature>
<organism evidence="13 14">
    <name type="scientific">Candidatus Rikenella faecigallinarum</name>
    <dbReference type="NCBI Taxonomy" id="2838745"/>
    <lineage>
        <taxon>Bacteria</taxon>
        <taxon>Pseudomonadati</taxon>
        <taxon>Bacteroidota</taxon>
        <taxon>Bacteroidia</taxon>
        <taxon>Bacteroidales</taxon>
        <taxon>Rikenellaceae</taxon>
        <taxon>Rikenella</taxon>
    </lineage>
</organism>